<name>A0A6J7WYQ8_9CAUD</name>
<sequence>MKYLAIAILAALPHAAAAESVQIEGNVQAKCVIRTDRAGVYGNPTANKLSALPADGGVTPVIRFDVALADYYLARITHPTSFSTSPALSDTVAWSGGASVSSVSDAAMSGYDAAKVEYDATTEFDLTVAGTTWFKVDSTAEYGYNKAFPAGTYRSIIQADCIAK</sequence>
<evidence type="ECO:0000313" key="1">
    <source>
        <dbReference type="EMBL" id="CAB5222927.1"/>
    </source>
</evidence>
<reference evidence="1" key="1">
    <citation type="submission" date="2020-05" db="EMBL/GenBank/DDBJ databases">
        <authorList>
            <person name="Chiriac C."/>
            <person name="Salcher M."/>
            <person name="Ghai R."/>
            <person name="Kavagutti S V."/>
        </authorList>
    </citation>
    <scope>NUCLEOTIDE SEQUENCE</scope>
</reference>
<protein>
    <submittedName>
        <fullName evidence="1">Uncharacterized protein</fullName>
    </submittedName>
</protein>
<organism evidence="1">
    <name type="scientific">uncultured Caudovirales phage</name>
    <dbReference type="NCBI Taxonomy" id="2100421"/>
    <lineage>
        <taxon>Viruses</taxon>
        <taxon>Duplodnaviria</taxon>
        <taxon>Heunggongvirae</taxon>
        <taxon>Uroviricota</taxon>
        <taxon>Caudoviricetes</taxon>
        <taxon>Peduoviridae</taxon>
        <taxon>Maltschvirus</taxon>
        <taxon>Maltschvirus maltsch</taxon>
    </lineage>
</organism>
<dbReference type="EMBL" id="LR798304">
    <property type="protein sequence ID" value="CAB5222927.1"/>
    <property type="molecule type" value="Genomic_DNA"/>
</dbReference>
<proteinExistence type="predicted"/>
<accession>A0A6J7WYQ8</accession>
<gene>
    <name evidence="1" type="ORF">UFOVP373_42</name>
</gene>